<evidence type="ECO:0000313" key="1">
    <source>
        <dbReference type="EMBL" id="CVK31614.1"/>
    </source>
</evidence>
<dbReference type="KEGG" id="mema:MMAB1_0397"/>
<dbReference type="EMBL" id="LT158599">
    <property type="protein sequence ID" value="CVK31614.1"/>
    <property type="molecule type" value="Genomic_DNA"/>
</dbReference>
<dbReference type="AlphaFoldDB" id="A0A0X3BJ30"/>
<proteinExistence type="predicted"/>
<accession>A0A0X3BJ30</accession>
<organism evidence="1 2">
    <name type="scientific">Methanoculleus bourgensis</name>
    <dbReference type="NCBI Taxonomy" id="83986"/>
    <lineage>
        <taxon>Archaea</taxon>
        <taxon>Methanobacteriati</taxon>
        <taxon>Methanobacteriota</taxon>
        <taxon>Stenosarchaea group</taxon>
        <taxon>Methanomicrobia</taxon>
        <taxon>Methanomicrobiales</taxon>
        <taxon>Methanomicrobiaceae</taxon>
        <taxon>Methanoculleus</taxon>
    </lineage>
</organism>
<dbReference type="Proteomes" id="UP000069850">
    <property type="component" value="Chromosome 1"/>
</dbReference>
<evidence type="ECO:0000313" key="2">
    <source>
        <dbReference type="Proteomes" id="UP000069850"/>
    </source>
</evidence>
<reference evidence="1 2" key="1">
    <citation type="submission" date="2016-01" db="EMBL/GenBank/DDBJ databases">
        <authorList>
            <person name="Manzoor S."/>
        </authorList>
    </citation>
    <scope>NUCLEOTIDE SEQUENCE [LARGE SCALE GENOMIC DNA]</scope>
    <source>
        <strain evidence="1">Methanoculleus sp MAB1</strain>
    </source>
</reference>
<gene>
    <name evidence="1" type="ORF">MMAB1_0397</name>
</gene>
<protein>
    <submittedName>
        <fullName evidence="1">Uncharacterized protein</fullName>
    </submittedName>
</protein>
<name>A0A0X3BJ30_9EURY</name>
<sequence length="86" mass="9593">MRLAILHTLQNKVKCSPPGLFHLNFPRRPSLVGDREAALVRLVRGGGSSPYRLTFGMETHENDARFRRWGSVSGIIDRSAVNNPPP</sequence>